<dbReference type="AlphaFoldDB" id="A0A2S4VYV2"/>
<dbReference type="EMBL" id="PKSM01000089">
    <property type="protein sequence ID" value="POW14691.1"/>
    <property type="molecule type" value="Genomic_DNA"/>
</dbReference>
<dbReference type="OrthoDB" id="2150628at2759"/>
<keyword evidence="2" id="KW-1185">Reference proteome</keyword>
<protein>
    <submittedName>
        <fullName evidence="1">Uncharacterized protein</fullName>
    </submittedName>
</protein>
<name>A0A2S4VYV2_9BASI</name>
<feature type="non-terminal residue" evidence="1">
    <location>
        <position position="1"/>
    </location>
</feature>
<reference evidence="2" key="3">
    <citation type="journal article" date="2018" name="Mol. Plant Microbe Interact.">
        <title>Genome sequence resources for the wheat stripe rust pathogen (Puccinia striiformis f. sp. tritici) and the barley stripe rust pathogen (Puccinia striiformis f. sp. hordei).</title>
        <authorList>
            <person name="Xia C."/>
            <person name="Wang M."/>
            <person name="Yin C."/>
            <person name="Cornejo O.E."/>
            <person name="Hulbert S.H."/>
            <person name="Chen X."/>
        </authorList>
    </citation>
    <scope>NUCLEOTIDE SEQUENCE [LARGE SCALE GENOMIC DNA]</scope>
    <source>
        <strain evidence="2">93TX-2</strain>
    </source>
</reference>
<feature type="non-terminal residue" evidence="1">
    <location>
        <position position="242"/>
    </location>
</feature>
<dbReference type="VEuPathDB" id="FungiDB:PSTT_09717"/>
<comment type="caution">
    <text evidence="1">The sequence shown here is derived from an EMBL/GenBank/DDBJ whole genome shotgun (WGS) entry which is preliminary data.</text>
</comment>
<gene>
    <name evidence="1" type="ORF">PSHT_07320</name>
</gene>
<organism evidence="1 2">
    <name type="scientific">Puccinia striiformis</name>
    <dbReference type="NCBI Taxonomy" id="27350"/>
    <lineage>
        <taxon>Eukaryota</taxon>
        <taxon>Fungi</taxon>
        <taxon>Dikarya</taxon>
        <taxon>Basidiomycota</taxon>
        <taxon>Pucciniomycotina</taxon>
        <taxon>Pucciniomycetes</taxon>
        <taxon>Pucciniales</taxon>
        <taxon>Pucciniaceae</taxon>
        <taxon>Puccinia</taxon>
    </lineage>
</organism>
<reference evidence="2" key="2">
    <citation type="journal article" date="2018" name="BMC Genomics">
        <title>Genomic insights into host adaptation between the wheat stripe rust pathogen (Puccinia striiformis f. sp. tritici) and the barley stripe rust pathogen (Puccinia striiformis f. sp. hordei).</title>
        <authorList>
            <person name="Xia C."/>
            <person name="Wang M."/>
            <person name="Yin C."/>
            <person name="Cornejo O.E."/>
            <person name="Hulbert S.H."/>
            <person name="Chen X."/>
        </authorList>
    </citation>
    <scope>NUCLEOTIDE SEQUENCE [LARGE SCALE GENOMIC DNA]</scope>
    <source>
        <strain evidence="2">93TX-2</strain>
    </source>
</reference>
<proteinExistence type="predicted"/>
<reference evidence="1 2" key="1">
    <citation type="submission" date="2017-12" db="EMBL/GenBank/DDBJ databases">
        <title>Gene loss provides genomic basis for host adaptation in cereal stripe rust fungi.</title>
        <authorList>
            <person name="Xia C."/>
        </authorList>
    </citation>
    <scope>NUCLEOTIDE SEQUENCE [LARGE SCALE GENOMIC DNA]</scope>
    <source>
        <strain evidence="1 2">93TX-2</strain>
    </source>
</reference>
<dbReference type="Proteomes" id="UP000238274">
    <property type="component" value="Unassembled WGS sequence"/>
</dbReference>
<sequence>QRHHASSTVLSHVPLRPQHLSPHRTFARNFFNRSPEIGELTSRLKANPRFTLLGDTVLIIDEANAFKEADDKSYQRGVKNACHFHLIRLLLRSKFPHYATDIVNILKTQSLYFSSRYHTYLLKHDKDRLISVDFKIPSRMTGGRMFLNDEYVEQVAVSGHFEDPMDFEPTQVAYTTLEDELLGKAKPYDQEKSVGSVGFIHYRPLSRFSRDLLPRPLESVITAQSEPALRAMEAPLKKCGKQ</sequence>
<evidence type="ECO:0000313" key="1">
    <source>
        <dbReference type="EMBL" id="POW14691.1"/>
    </source>
</evidence>
<accession>A0A2S4VYV2</accession>
<evidence type="ECO:0000313" key="2">
    <source>
        <dbReference type="Proteomes" id="UP000238274"/>
    </source>
</evidence>
<dbReference type="VEuPathDB" id="FungiDB:PSHT_07320"/>